<name>A0A7I8LKF4_SPIIN</name>
<dbReference type="AlphaFoldDB" id="A0A7I8LKF4"/>
<dbReference type="InterPro" id="IPR019651">
    <property type="entry name" value="Glutamate_DH_NAD-spec"/>
</dbReference>
<dbReference type="EMBL" id="LR746281">
    <property type="protein sequence ID" value="CAA7410571.1"/>
    <property type="molecule type" value="Genomic_DNA"/>
</dbReference>
<reference evidence="2" key="1">
    <citation type="submission" date="2020-02" db="EMBL/GenBank/DDBJ databases">
        <authorList>
            <person name="Scholz U."/>
            <person name="Mascher M."/>
            <person name="Fiebig A."/>
        </authorList>
    </citation>
    <scope>NUCLEOTIDE SEQUENCE</scope>
</reference>
<proteinExistence type="predicted"/>
<keyword evidence="1" id="KW-1133">Transmembrane helix</keyword>
<accession>A0A7I8LKF4</accession>
<dbReference type="Proteomes" id="UP000663760">
    <property type="component" value="Chromosome 18"/>
</dbReference>
<feature type="transmembrane region" description="Helical" evidence="1">
    <location>
        <begin position="64"/>
        <end position="85"/>
    </location>
</feature>
<dbReference type="OrthoDB" id="1739065at2759"/>
<keyword evidence="1" id="KW-0812">Transmembrane</keyword>
<sequence length="131" mass="14405">MGVAIRGQDLENSVVNGQDTDIKGPTSKVEYKDILLTPFLIQTVCNGSRGGFIDYSCNVEARNYTSILGGLPLSIVEVLTTASLIFFPRNASAVSFILLHISLYLLIFKSMRYKATVIIVLKRNLAIKASY</sequence>
<keyword evidence="3" id="KW-1185">Reference proteome</keyword>
<gene>
    <name evidence="2" type="ORF">SI8410_18021249</name>
</gene>
<evidence type="ECO:0000256" key="1">
    <source>
        <dbReference type="SAM" id="Phobius"/>
    </source>
</evidence>
<dbReference type="Pfam" id="PF10712">
    <property type="entry name" value="NAD-GH"/>
    <property type="match status" value="1"/>
</dbReference>
<protein>
    <submittedName>
        <fullName evidence="2">Uncharacterized protein</fullName>
    </submittedName>
</protein>
<organism evidence="2 3">
    <name type="scientific">Spirodela intermedia</name>
    <name type="common">Intermediate duckweed</name>
    <dbReference type="NCBI Taxonomy" id="51605"/>
    <lineage>
        <taxon>Eukaryota</taxon>
        <taxon>Viridiplantae</taxon>
        <taxon>Streptophyta</taxon>
        <taxon>Embryophyta</taxon>
        <taxon>Tracheophyta</taxon>
        <taxon>Spermatophyta</taxon>
        <taxon>Magnoliopsida</taxon>
        <taxon>Liliopsida</taxon>
        <taxon>Araceae</taxon>
        <taxon>Lemnoideae</taxon>
        <taxon>Spirodela</taxon>
    </lineage>
</organism>
<keyword evidence="1" id="KW-0472">Membrane</keyword>
<evidence type="ECO:0000313" key="2">
    <source>
        <dbReference type="EMBL" id="CAA7410571.1"/>
    </source>
</evidence>
<evidence type="ECO:0000313" key="3">
    <source>
        <dbReference type="Proteomes" id="UP000663760"/>
    </source>
</evidence>
<feature type="transmembrane region" description="Helical" evidence="1">
    <location>
        <begin position="91"/>
        <end position="108"/>
    </location>
</feature>